<dbReference type="CDD" id="cd07999">
    <property type="entry name" value="GH7_CBH_EG"/>
    <property type="match status" value="1"/>
</dbReference>
<dbReference type="AlphaFoldDB" id="A0AAN6MKK0"/>
<protein>
    <recommendedName>
        <fullName evidence="9">Glucanase</fullName>
        <ecNumber evidence="9">3.2.1.-</ecNumber>
    </recommendedName>
</protein>
<dbReference type="PRINTS" id="PR00734">
    <property type="entry name" value="GLHYDRLASE7"/>
</dbReference>
<evidence type="ECO:0000256" key="2">
    <source>
        <dbReference type="ARBA" id="ARBA00006044"/>
    </source>
</evidence>
<evidence type="ECO:0000256" key="1">
    <source>
        <dbReference type="ARBA" id="ARBA00000966"/>
    </source>
</evidence>
<comment type="caution">
    <text evidence="11">The sequence shown here is derived from an EMBL/GenBank/DDBJ whole genome shotgun (WGS) entry which is preliminary data.</text>
</comment>
<comment type="similarity">
    <text evidence="2 9">Belongs to the glycosyl hydrolase 7 (cellulase C) family.</text>
</comment>
<dbReference type="Gene3D" id="2.70.100.10">
    <property type="entry name" value="Glycoside hydrolase, family 7, domain"/>
    <property type="match status" value="1"/>
</dbReference>
<reference evidence="11" key="2">
    <citation type="submission" date="2023-05" db="EMBL/GenBank/DDBJ databases">
        <authorList>
            <consortium name="Lawrence Berkeley National Laboratory"/>
            <person name="Steindorff A."/>
            <person name="Hensen N."/>
            <person name="Bonometti L."/>
            <person name="Westerberg I."/>
            <person name="Brannstrom I.O."/>
            <person name="Guillou S."/>
            <person name="Cros-Aarteil S."/>
            <person name="Calhoun S."/>
            <person name="Haridas S."/>
            <person name="Kuo A."/>
            <person name="Mondo S."/>
            <person name="Pangilinan J."/>
            <person name="Riley R."/>
            <person name="Labutti K."/>
            <person name="Andreopoulos B."/>
            <person name="Lipzen A."/>
            <person name="Chen C."/>
            <person name="Yanf M."/>
            <person name="Daum C."/>
            <person name="Ng V."/>
            <person name="Clum A."/>
            <person name="Ohm R."/>
            <person name="Martin F."/>
            <person name="Silar P."/>
            <person name="Natvig D."/>
            <person name="Lalanne C."/>
            <person name="Gautier V."/>
            <person name="Ament-Velasquez S.L."/>
            <person name="Kruys A."/>
            <person name="Hutchinson M.I."/>
            <person name="Powell A.J."/>
            <person name="Barry K."/>
            <person name="Miller A.N."/>
            <person name="Grigoriev I.V."/>
            <person name="Debuchy R."/>
            <person name="Gladieux P."/>
            <person name="Thoren M.H."/>
            <person name="Johannesson H."/>
        </authorList>
    </citation>
    <scope>NUCLEOTIDE SEQUENCE</scope>
    <source>
        <strain evidence="11">CBS 103.79</strain>
    </source>
</reference>
<organism evidence="11 12">
    <name type="scientific">Staphylotrichum tortipilum</name>
    <dbReference type="NCBI Taxonomy" id="2831512"/>
    <lineage>
        <taxon>Eukaryota</taxon>
        <taxon>Fungi</taxon>
        <taxon>Dikarya</taxon>
        <taxon>Ascomycota</taxon>
        <taxon>Pezizomycotina</taxon>
        <taxon>Sordariomycetes</taxon>
        <taxon>Sordariomycetidae</taxon>
        <taxon>Sordariales</taxon>
        <taxon>Chaetomiaceae</taxon>
        <taxon>Staphylotrichum</taxon>
    </lineage>
</organism>
<evidence type="ECO:0000256" key="4">
    <source>
        <dbReference type="ARBA" id="ARBA00023001"/>
    </source>
</evidence>
<keyword evidence="4 9" id="KW-0136">Cellulose degradation</keyword>
<dbReference type="InterPro" id="IPR001722">
    <property type="entry name" value="Glyco_hydro_7"/>
</dbReference>
<keyword evidence="7 9" id="KW-0326">Glycosidase</keyword>
<keyword evidence="5" id="KW-0325">Glycoprotein</keyword>
<keyword evidence="3 9" id="KW-0378">Hydrolase</keyword>
<dbReference type="SUPFAM" id="SSF49899">
    <property type="entry name" value="Concanavalin A-like lectins/glucanases"/>
    <property type="match status" value="1"/>
</dbReference>
<dbReference type="InterPro" id="IPR013320">
    <property type="entry name" value="ConA-like_dom_sf"/>
</dbReference>
<gene>
    <name evidence="11" type="ORF">C8A05DRAFT_15619</name>
</gene>
<keyword evidence="12" id="KW-1185">Reference proteome</keyword>
<name>A0AAN6MKK0_9PEZI</name>
<dbReference type="EC" id="3.2.1.-" evidence="9"/>
<keyword evidence="8 9" id="KW-0624">Polysaccharide degradation</keyword>
<dbReference type="Pfam" id="PF00840">
    <property type="entry name" value="Glyco_hydro_7"/>
    <property type="match status" value="1"/>
</dbReference>
<evidence type="ECO:0000256" key="10">
    <source>
        <dbReference type="SAM" id="SignalP"/>
    </source>
</evidence>
<proteinExistence type="inferred from homology"/>
<dbReference type="InterPro" id="IPR037019">
    <property type="entry name" value="Glyco_hydro_7_sf"/>
</dbReference>
<dbReference type="PANTHER" id="PTHR33753:SF1">
    <property type="entry name" value="ENDO-BETA-1,4-GLUCANASE CELB"/>
    <property type="match status" value="1"/>
</dbReference>
<evidence type="ECO:0000256" key="7">
    <source>
        <dbReference type="ARBA" id="ARBA00023295"/>
    </source>
</evidence>
<comment type="catalytic activity">
    <reaction evidence="1">
        <text>Endohydrolysis of (1-&gt;4)-beta-D-glucosidic linkages in cellulose, lichenin and cereal beta-D-glucans.</text>
        <dbReference type="EC" id="3.2.1.4"/>
    </reaction>
</comment>
<evidence type="ECO:0000256" key="6">
    <source>
        <dbReference type="ARBA" id="ARBA00023277"/>
    </source>
</evidence>
<evidence type="ECO:0000256" key="5">
    <source>
        <dbReference type="ARBA" id="ARBA00023180"/>
    </source>
</evidence>
<accession>A0AAN6MKK0</accession>
<evidence type="ECO:0000313" key="12">
    <source>
        <dbReference type="Proteomes" id="UP001303889"/>
    </source>
</evidence>
<feature type="signal peptide" evidence="10">
    <location>
        <begin position="1"/>
        <end position="20"/>
    </location>
</feature>
<keyword evidence="6" id="KW-0119">Carbohydrate metabolism</keyword>
<dbReference type="GO" id="GO:0030245">
    <property type="term" value="P:cellulose catabolic process"/>
    <property type="evidence" value="ECO:0007669"/>
    <property type="project" value="UniProtKB-KW"/>
</dbReference>
<feature type="chain" id="PRO_5043002400" description="Glucanase" evidence="10">
    <location>
        <begin position="21"/>
        <end position="422"/>
    </location>
</feature>
<sequence>MARGIALLGLASLLLGAANGQALGTSKEVHPKVTTYRCTKKGGCKAETNYIVLDSLAHPVHQATNSADCGAWGQKPNATACPTKEDCAKNCVVEGIPDYSQVGVTTSGASLRMQLKLGEKVVSPRVYLLDSTEQRYEMMTFVGGEFTFDVDSNKLPCGMNSALYLSEMEAEGGKSALNPGGAYYGTGYCDAQCFVTPFINGVGNIEGKGSCCNELDIWEANSRATSIAPHTCSKPGVYLCEGAECEFDGVCDKWGCGWNAYRVNETDYYGRGSGFKVDTTRPFSVVTQFPTDCHKKMSKIHRLYVQDGRVIESYTVDMPGIPAVDSITDEFCKAAGGADRYLALGGTKGMGESLKRGMVLAMSIWWSEGDGMSWLDSGNSGPCLEGEGFPANVTKVEPYPEVTFSNMRWGEIGSTYGKNAQF</sequence>
<keyword evidence="10" id="KW-0732">Signal</keyword>
<dbReference type="EMBL" id="MU855518">
    <property type="protein sequence ID" value="KAK3902304.1"/>
    <property type="molecule type" value="Genomic_DNA"/>
</dbReference>
<dbReference type="Proteomes" id="UP001303889">
    <property type="component" value="Unassembled WGS sequence"/>
</dbReference>
<evidence type="ECO:0000256" key="8">
    <source>
        <dbReference type="ARBA" id="ARBA00023326"/>
    </source>
</evidence>
<reference evidence="11" key="1">
    <citation type="journal article" date="2023" name="Mol. Phylogenet. Evol.">
        <title>Genome-scale phylogeny and comparative genomics of the fungal order Sordariales.</title>
        <authorList>
            <person name="Hensen N."/>
            <person name="Bonometti L."/>
            <person name="Westerberg I."/>
            <person name="Brannstrom I.O."/>
            <person name="Guillou S."/>
            <person name="Cros-Aarteil S."/>
            <person name="Calhoun S."/>
            <person name="Haridas S."/>
            <person name="Kuo A."/>
            <person name="Mondo S."/>
            <person name="Pangilinan J."/>
            <person name="Riley R."/>
            <person name="LaButti K."/>
            <person name="Andreopoulos B."/>
            <person name="Lipzen A."/>
            <person name="Chen C."/>
            <person name="Yan M."/>
            <person name="Daum C."/>
            <person name="Ng V."/>
            <person name="Clum A."/>
            <person name="Steindorff A."/>
            <person name="Ohm R.A."/>
            <person name="Martin F."/>
            <person name="Silar P."/>
            <person name="Natvig D.O."/>
            <person name="Lalanne C."/>
            <person name="Gautier V."/>
            <person name="Ament-Velasquez S.L."/>
            <person name="Kruys A."/>
            <person name="Hutchinson M.I."/>
            <person name="Powell A.J."/>
            <person name="Barry K."/>
            <person name="Miller A.N."/>
            <person name="Grigoriev I.V."/>
            <person name="Debuchy R."/>
            <person name="Gladieux P."/>
            <person name="Hiltunen Thoren M."/>
            <person name="Johannesson H."/>
        </authorList>
    </citation>
    <scope>NUCLEOTIDE SEQUENCE</scope>
    <source>
        <strain evidence="11">CBS 103.79</strain>
    </source>
</reference>
<dbReference type="GO" id="GO:0008810">
    <property type="term" value="F:cellulase activity"/>
    <property type="evidence" value="ECO:0007669"/>
    <property type="project" value="UniProtKB-EC"/>
</dbReference>
<evidence type="ECO:0000256" key="9">
    <source>
        <dbReference type="RuleBase" id="RU361164"/>
    </source>
</evidence>
<dbReference type="PANTHER" id="PTHR33753">
    <property type="entry name" value="1,4-BETA-D-GLUCAN CELLOBIOHYDROLASE B"/>
    <property type="match status" value="1"/>
</dbReference>
<evidence type="ECO:0000256" key="3">
    <source>
        <dbReference type="ARBA" id="ARBA00022801"/>
    </source>
</evidence>
<evidence type="ECO:0000313" key="11">
    <source>
        <dbReference type="EMBL" id="KAK3902304.1"/>
    </source>
</evidence>